<comment type="caution">
    <text evidence="1">The sequence shown here is derived from an EMBL/GenBank/DDBJ whole genome shotgun (WGS) entry which is preliminary data.</text>
</comment>
<evidence type="ECO:0000313" key="2">
    <source>
        <dbReference type="Proteomes" id="UP000650524"/>
    </source>
</evidence>
<gene>
    <name evidence="1" type="ORF">H8E19_11860</name>
</gene>
<dbReference type="EMBL" id="JACNJD010000255">
    <property type="protein sequence ID" value="MBC8178091.1"/>
    <property type="molecule type" value="Genomic_DNA"/>
</dbReference>
<proteinExistence type="predicted"/>
<dbReference type="Proteomes" id="UP000650524">
    <property type="component" value="Unassembled WGS sequence"/>
</dbReference>
<evidence type="ECO:0000313" key="1">
    <source>
        <dbReference type="EMBL" id="MBC8178091.1"/>
    </source>
</evidence>
<accession>A0A8J6N0T6</accession>
<sequence>MATIQPKGDKVRQAVKWVSEGRLEDEGKSIALLIQEAASRFNLSPKDEEFLRSFYASE</sequence>
<organism evidence="1 2">
    <name type="scientific">Candidatus Desulfacyla euxinica</name>
    <dbReference type="NCBI Taxonomy" id="2841693"/>
    <lineage>
        <taxon>Bacteria</taxon>
        <taxon>Deltaproteobacteria</taxon>
        <taxon>Candidatus Desulfacyla</taxon>
    </lineage>
</organism>
<reference evidence="1 2" key="1">
    <citation type="submission" date="2020-08" db="EMBL/GenBank/DDBJ databases">
        <title>Bridging the membrane lipid divide: bacteria of the FCB group superphylum have the potential to synthesize archaeal ether lipids.</title>
        <authorList>
            <person name="Villanueva L."/>
            <person name="Von Meijenfeldt F.A.B."/>
            <person name="Westbye A.B."/>
            <person name="Yadav S."/>
            <person name="Hopmans E.C."/>
            <person name="Dutilh B.E."/>
            <person name="Sinninghe Damste J.S."/>
        </authorList>
    </citation>
    <scope>NUCLEOTIDE SEQUENCE [LARGE SCALE GENOMIC DNA]</scope>
    <source>
        <strain evidence="1">NIOZ-UU27</strain>
    </source>
</reference>
<dbReference type="AlphaFoldDB" id="A0A8J6N0T6"/>
<name>A0A8J6N0T6_9DELT</name>
<protein>
    <submittedName>
        <fullName evidence="1">Uncharacterized protein</fullName>
    </submittedName>
</protein>